<dbReference type="Proteomes" id="UP000030748">
    <property type="component" value="Unassembled WGS sequence"/>
</dbReference>
<evidence type="ECO:0000256" key="1">
    <source>
        <dbReference type="SAM" id="SignalP"/>
    </source>
</evidence>
<name>A0A022R3A6_ERYGU</name>
<dbReference type="AlphaFoldDB" id="A0A022R3A6"/>
<dbReference type="PANTHER" id="PTHR38925">
    <property type="entry name" value="PROTEIN, PUTATIVE-RELATED"/>
    <property type="match status" value="1"/>
</dbReference>
<evidence type="ECO:0000313" key="2">
    <source>
        <dbReference type="EMBL" id="EYU33315.1"/>
    </source>
</evidence>
<evidence type="ECO:0000313" key="3">
    <source>
        <dbReference type="Proteomes" id="UP000030748"/>
    </source>
</evidence>
<organism evidence="2 3">
    <name type="scientific">Erythranthe guttata</name>
    <name type="common">Yellow monkey flower</name>
    <name type="synonym">Mimulus guttatus</name>
    <dbReference type="NCBI Taxonomy" id="4155"/>
    <lineage>
        <taxon>Eukaryota</taxon>
        <taxon>Viridiplantae</taxon>
        <taxon>Streptophyta</taxon>
        <taxon>Embryophyta</taxon>
        <taxon>Tracheophyta</taxon>
        <taxon>Spermatophyta</taxon>
        <taxon>Magnoliopsida</taxon>
        <taxon>eudicotyledons</taxon>
        <taxon>Gunneridae</taxon>
        <taxon>Pentapetalae</taxon>
        <taxon>asterids</taxon>
        <taxon>lamiids</taxon>
        <taxon>Lamiales</taxon>
        <taxon>Phrymaceae</taxon>
        <taxon>Erythranthe</taxon>
    </lineage>
</organism>
<sequence>MGLPMVMLLPFVVKFLLNFRPIHECCINMMHATRLFLFQMGHIAFDSGGTTTTAGGDVRWQRALRLLCQRVNDARRSQQTEDSLIALSMLAL</sequence>
<gene>
    <name evidence="2" type="ORF">MIMGU_mgv1a024616mg</name>
</gene>
<keyword evidence="3" id="KW-1185">Reference proteome</keyword>
<reference evidence="2 3" key="1">
    <citation type="journal article" date="2013" name="Proc. Natl. Acad. Sci. U.S.A.">
        <title>Fine-scale variation in meiotic recombination in Mimulus inferred from population shotgun sequencing.</title>
        <authorList>
            <person name="Hellsten U."/>
            <person name="Wright K.M."/>
            <person name="Jenkins J."/>
            <person name="Shu S."/>
            <person name="Yuan Y."/>
            <person name="Wessler S.R."/>
            <person name="Schmutz J."/>
            <person name="Willis J.H."/>
            <person name="Rokhsar D.S."/>
        </authorList>
    </citation>
    <scope>NUCLEOTIDE SEQUENCE [LARGE SCALE GENOMIC DNA]</scope>
    <source>
        <strain evidence="3">cv. DUN x IM62</strain>
    </source>
</reference>
<keyword evidence="1" id="KW-0732">Signal</keyword>
<dbReference type="PANTHER" id="PTHR38925:SF1">
    <property type="entry name" value="PROTEIN, PUTATIVE-RELATED"/>
    <property type="match status" value="1"/>
</dbReference>
<dbReference type="eggNOG" id="ENOG502S79V">
    <property type="taxonomic scope" value="Eukaryota"/>
</dbReference>
<feature type="chain" id="PRO_5001504799" description="Secreted protein" evidence="1">
    <location>
        <begin position="25"/>
        <end position="92"/>
    </location>
</feature>
<feature type="signal peptide" evidence="1">
    <location>
        <begin position="1"/>
        <end position="24"/>
    </location>
</feature>
<dbReference type="EMBL" id="KI630780">
    <property type="protein sequence ID" value="EYU33315.1"/>
    <property type="molecule type" value="Genomic_DNA"/>
</dbReference>
<evidence type="ECO:0008006" key="4">
    <source>
        <dbReference type="Google" id="ProtNLM"/>
    </source>
</evidence>
<protein>
    <recommendedName>
        <fullName evidence="4">Secreted protein</fullName>
    </recommendedName>
</protein>
<accession>A0A022R3A6</accession>
<proteinExistence type="predicted"/>